<dbReference type="Pfam" id="PF00440">
    <property type="entry name" value="TetR_N"/>
    <property type="match status" value="1"/>
</dbReference>
<dbReference type="SUPFAM" id="SSF46689">
    <property type="entry name" value="Homeodomain-like"/>
    <property type="match status" value="1"/>
</dbReference>
<evidence type="ECO:0000313" key="7">
    <source>
        <dbReference type="Proteomes" id="UP000190896"/>
    </source>
</evidence>
<comment type="caution">
    <text evidence="6">The sequence shown here is derived from an EMBL/GenBank/DDBJ whole genome shotgun (WGS) entry which is preliminary data.</text>
</comment>
<feature type="DNA-binding region" description="H-T-H motif" evidence="4">
    <location>
        <begin position="29"/>
        <end position="48"/>
    </location>
</feature>
<dbReference type="SUPFAM" id="SSF48498">
    <property type="entry name" value="Tetracyclin repressor-like, C-terminal domain"/>
    <property type="match status" value="1"/>
</dbReference>
<evidence type="ECO:0000256" key="3">
    <source>
        <dbReference type="ARBA" id="ARBA00023163"/>
    </source>
</evidence>
<evidence type="ECO:0000256" key="2">
    <source>
        <dbReference type="ARBA" id="ARBA00023125"/>
    </source>
</evidence>
<evidence type="ECO:0000256" key="4">
    <source>
        <dbReference type="PROSITE-ProRule" id="PRU00335"/>
    </source>
</evidence>
<dbReference type="PANTHER" id="PTHR47506:SF10">
    <property type="entry name" value="TRANSCRIPTIONAL REGULATORY PROTEIN"/>
    <property type="match status" value="1"/>
</dbReference>
<dbReference type="PROSITE" id="PS50977">
    <property type="entry name" value="HTH_TETR_2"/>
    <property type="match status" value="1"/>
</dbReference>
<dbReference type="InterPro" id="IPR036271">
    <property type="entry name" value="Tet_transcr_reg_TetR-rel_C_sf"/>
</dbReference>
<keyword evidence="1" id="KW-0805">Transcription regulation</keyword>
<keyword evidence="2 4" id="KW-0238">DNA-binding</keyword>
<protein>
    <recommendedName>
        <fullName evidence="5">HTH tetR-type domain-containing protein</fullName>
    </recommendedName>
</protein>
<name>A0A1T2KUC3_9GAMM</name>
<dbReference type="GO" id="GO:0003677">
    <property type="term" value="F:DNA binding"/>
    <property type="evidence" value="ECO:0007669"/>
    <property type="project" value="UniProtKB-UniRule"/>
</dbReference>
<dbReference type="InterPro" id="IPR009057">
    <property type="entry name" value="Homeodomain-like_sf"/>
</dbReference>
<dbReference type="OrthoDB" id="270177at2"/>
<dbReference type="InterPro" id="IPR011075">
    <property type="entry name" value="TetR_C"/>
</dbReference>
<reference evidence="6 7" key="1">
    <citation type="submission" date="2016-11" db="EMBL/GenBank/DDBJ databases">
        <title>Mixed transmission modes and dynamic genome evolution in an obligate animal-bacterial symbiosis.</title>
        <authorList>
            <person name="Russell S.L."/>
            <person name="Corbett-Detig R.B."/>
            <person name="Cavanaugh C.M."/>
        </authorList>
    </citation>
    <scope>NUCLEOTIDE SEQUENCE [LARGE SCALE GENOMIC DNA]</scope>
    <source>
        <strain evidence="6">Se-Cadez</strain>
    </source>
</reference>
<dbReference type="Gene3D" id="1.10.10.60">
    <property type="entry name" value="Homeodomain-like"/>
    <property type="match status" value="1"/>
</dbReference>
<dbReference type="AlphaFoldDB" id="A0A1T2KUC3"/>
<dbReference type="Proteomes" id="UP000190896">
    <property type="component" value="Unassembled WGS sequence"/>
</dbReference>
<organism evidence="6 7">
    <name type="scientific">Solemya velesiana gill symbiont</name>
    <dbReference type="NCBI Taxonomy" id="1918948"/>
    <lineage>
        <taxon>Bacteria</taxon>
        <taxon>Pseudomonadati</taxon>
        <taxon>Pseudomonadota</taxon>
        <taxon>Gammaproteobacteria</taxon>
        <taxon>sulfur-oxidizing symbionts</taxon>
    </lineage>
</organism>
<sequence>MSRPIQFEREDILEKAMHAFWEQGYCATSMANLVETTDVKPGSLYAAFQSKEGLFLAALDHYGERSAKRIGKALASTDSPLEDIRNYFRQLTADAGNPKAKRSCLLVNTALELGHGNPAVLERVNHHLNTIETLFRNNLEAAQANGELGTDKAPRPLAAFLMSSIWGLRVLGGTAPSPKRVKAVIDQLLTLLD</sequence>
<dbReference type="Gene3D" id="1.10.357.10">
    <property type="entry name" value="Tetracycline Repressor, domain 2"/>
    <property type="match status" value="1"/>
</dbReference>
<dbReference type="EMBL" id="MPRJ01000040">
    <property type="protein sequence ID" value="OOZ36422.1"/>
    <property type="molecule type" value="Genomic_DNA"/>
</dbReference>
<dbReference type="PANTHER" id="PTHR47506">
    <property type="entry name" value="TRANSCRIPTIONAL REGULATORY PROTEIN"/>
    <property type="match status" value="1"/>
</dbReference>
<dbReference type="PRINTS" id="PR00455">
    <property type="entry name" value="HTHTETR"/>
</dbReference>
<evidence type="ECO:0000256" key="1">
    <source>
        <dbReference type="ARBA" id="ARBA00023015"/>
    </source>
</evidence>
<accession>A0A1T2KUC3</accession>
<gene>
    <name evidence="6" type="ORF">BOW51_07270</name>
</gene>
<dbReference type="RefSeq" id="WP_078487189.1">
    <property type="nucleotide sequence ID" value="NZ_MPRJ01000040.1"/>
</dbReference>
<evidence type="ECO:0000259" key="5">
    <source>
        <dbReference type="PROSITE" id="PS50977"/>
    </source>
</evidence>
<proteinExistence type="predicted"/>
<dbReference type="Pfam" id="PF16925">
    <property type="entry name" value="TetR_C_13"/>
    <property type="match status" value="1"/>
</dbReference>
<dbReference type="InterPro" id="IPR001647">
    <property type="entry name" value="HTH_TetR"/>
</dbReference>
<feature type="domain" description="HTH tetR-type" evidence="5">
    <location>
        <begin position="6"/>
        <end position="66"/>
    </location>
</feature>
<keyword evidence="3" id="KW-0804">Transcription</keyword>
<keyword evidence="7" id="KW-1185">Reference proteome</keyword>
<evidence type="ECO:0000313" key="6">
    <source>
        <dbReference type="EMBL" id="OOZ36422.1"/>
    </source>
</evidence>